<proteinExistence type="predicted"/>
<dbReference type="AlphaFoldDB" id="A0A134B9K6"/>
<protein>
    <submittedName>
        <fullName evidence="1">Uncharacterized protein</fullName>
    </submittedName>
</protein>
<evidence type="ECO:0000313" key="2">
    <source>
        <dbReference type="Proteomes" id="UP000070531"/>
    </source>
</evidence>
<dbReference type="PATRIC" id="fig|419005.5.peg.1550"/>
<evidence type="ECO:0000313" key="1">
    <source>
        <dbReference type="EMBL" id="KXB76622.1"/>
    </source>
</evidence>
<reference evidence="1 2" key="1">
    <citation type="submission" date="2016-01" db="EMBL/GenBank/DDBJ databases">
        <authorList>
            <person name="Oliw E.H."/>
        </authorList>
    </citation>
    <scope>NUCLEOTIDE SEQUENCE [LARGE SCALE GENOMIC DNA]</scope>
    <source>
        <strain evidence="1 2">DNF00307</strain>
    </source>
</reference>
<name>A0A134B9K6_9BACT</name>
<accession>A0A134B9K6</accession>
<dbReference type="Proteomes" id="UP000070531">
    <property type="component" value="Unassembled WGS sequence"/>
</dbReference>
<organism evidence="1">
    <name type="scientific">Prevotella amnii</name>
    <dbReference type="NCBI Taxonomy" id="419005"/>
    <lineage>
        <taxon>Bacteria</taxon>
        <taxon>Pseudomonadati</taxon>
        <taxon>Bacteroidota</taxon>
        <taxon>Bacteroidia</taxon>
        <taxon>Bacteroidales</taxon>
        <taxon>Prevotellaceae</taxon>
        <taxon>Prevotella</taxon>
    </lineage>
</organism>
<sequence length="43" mass="5073">MSSFITFGRDYKDTKTFHRRERGTPPLFSEKLSFSLLLFISKS</sequence>
<dbReference type="EMBL" id="LSDL01000087">
    <property type="protein sequence ID" value="KXB76622.1"/>
    <property type="molecule type" value="Genomic_DNA"/>
</dbReference>
<comment type="caution">
    <text evidence="1">The sequence shown here is derived from an EMBL/GenBank/DDBJ whole genome shotgun (WGS) entry which is preliminary data.</text>
</comment>
<gene>
    <name evidence="1" type="ORF">HMPREF1860_01550</name>
</gene>